<proteinExistence type="predicted"/>
<gene>
    <name evidence="1" type="ORF">Q8F55_002712</name>
</gene>
<comment type="caution">
    <text evidence="1">The sequence shown here is derived from an EMBL/GenBank/DDBJ whole genome shotgun (WGS) entry which is preliminary data.</text>
</comment>
<evidence type="ECO:0008006" key="3">
    <source>
        <dbReference type="Google" id="ProtNLM"/>
    </source>
</evidence>
<reference evidence="1 2" key="1">
    <citation type="submission" date="2023-08" db="EMBL/GenBank/DDBJ databases">
        <title>Annotated Genome Sequence of Vanrija albida AlHP1.</title>
        <authorList>
            <person name="Herzog R."/>
        </authorList>
    </citation>
    <scope>NUCLEOTIDE SEQUENCE [LARGE SCALE GENOMIC DNA]</scope>
    <source>
        <strain evidence="1 2">AlHP1</strain>
    </source>
</reference>
<evidence type="ECO:0000313" key="1">
    <source>
        <dbReference type="EMBL" id="KAL1411745.1"/>
    </source>
</evidence>
<dbReference type="RefSeq" id="XP_069211689.1">
    <property type="nucleotide sequence ID" value="XM_069351303.1"/>
</dbReference>
<dbReference type="GeneID" id="95983755"/>
<sequence>MSSIVTSSFRMLPNHCCAPPVPRDREATLLDVELVASDHVRFVVHAGALYDACPALRGRKGQHMTFYDEEVEDSHTLHAFLVFLRFRSLDGLWDAHDVRDHWTHLAKLVEFMRRYAGERCLDALGACFSERLEAEPNLPTNHVVLAFLVGAALGNVDLCQAAIHRSWLPPANGLGLSLGDNDEAAQETLVPGFMPPATDQLIPVVYRWALRRSWDKASSNRYWWGAFFSGMVLKATKRVFRVDGVHLFAASPVLRDAKLCVNTGPRLMGLTDASLKRGDTIAAFLGLVVNSQLPSEWLSIPPIELCKALVDLATLLDKWQCAAGTRMLVASFQASFLFPHAPRNFALEAFVLASTLDDPKLAMVAVATQATVKEEDHACPWEANPLIRDFPYGSFPCGCGSFLDTQSFWYDSAHVHPGTSWIEVALEPKGIPLAAMPLICRGYYWAVCSSYDQAGTDKSKWAHLFSVALHQARSASKKERS</sequence>
<dbReference type="Proteomes" id="UP001565368">
    <property type="component" value="Unassembled WGS sequence"/>
</dbReference>
<organism evidence="1 2">
    <name type="scientific">Vanrija albida</name>
    <dbReference type="NCBI Taxonomy" id="181172"/>
    <lineage>
        <taxon>Eukaryota</taxon>
        <taxon>Fungi</taxon>
        <taxon>Dikarya</taxon>
        <taxon>Basidiomycota</taxon>
        <taxon>Agaricomycotina</taxon>
        <taxon>Tremellomycetes</taxon>
        <taxon>Trichosporonales</taxon>
        <taxon>Trichosporonaceae</taxon>
        <taxon>Vanrija</taxon>
    </lineage>
</organism>
<accession>A0ABR3QAK7</accession>
<dbReference type="EMBL" id="JBBXJM010000002">
    <property type="protein sequence ID" value="KAL1411745.1"/>
    <property type="molecule type" value="Genomic_DNA"/>
</dbReference>
<keyword evidence="2" id="KW-1185">Reference proteome</keyword>
<protein>
    <recommendedName>
        <fullName evidence="3">BTB domain-containing protein</fullName>
    </recommendedName>
</protein>
<evidence type="ECO:0000313" key="2">
    <source>
        <dbReference type="Proteomes" id="UP001565368"/>
    </source>
</evidence>
<name>A0ABR3QAK7_9TREE</name>